<keyword evidence="1" id="KW-0812">Transmembrane</keyword>
<dbReference type="AlphaFoldDB" id="A0A559J7B9"/>
<dbReference type="EMBL" id="VNJJ01000020">
    <property type="protein sequence ID" value="TVX95762.1"/>
    <property type="molecule type" value="Genomic_DNA"/>
</dbReference>
<name>A0A559J7B9_9BACL</name>
<feature type="transmembrane region" description="Helical" evidence="1">
    <location>
        <begin position="102"/>
        <end position="123"/>
    </location>
</feature>
<evidence type="ECO:0000313" key="2">
    <source>
        <dbReference type="EMBL" id="TVX95762.1"/>
    </source>
</evidence>
<proteinExistence type="predicted"/>
<feature type="transmembrane region" description="Helical" evidence="1">
    <location>
        <begin position="20"/>
        <end position="42"/>
    </location>
</feature>
<accession>A0A559J7B9</accession>
<sequence length="144" mass="16961">MSTILLLFGVMYLLSGWLGLIYSTIGLALMLAVHALVLRITLRRVDELSEKRWAFRRDWPWIGPLPIMDTQLSLFRRLHFHLFLVGCCFAGLFYPWAHSSLVISLVYWHFWLLTPRVNLLMALRRERGDGIVRLESKEVSFYHQ</sequence>
<reference evidence="2 3" key="1">
    <citation type="submission" date="2019-07" db="EMBL/GenBank/DDBJ databases">
        <authorList>
            <person name="Kim J."/>
        </authorList>
    </citation>
    <scope>NUCLEOTIDE SEQUENCE [LARGE SCALE GENOMIC DNA]</scope>
    <source>
        <strain evidence="2 3">G13</strain>
    </source>
</reference>
<protein>
    <submittedName>
        <fullName evidence="2">Transposase</fullName>
    </submittedName>
</protein>
<organism evidence="2 3">
    <name type="scientific">Cohnella terricola</name>
    <dbReference type="NCBI Taxonomy" id="1289167"/>
    <lineage>
        <taxon>Bacteria</taxon>
        <taxon>Bacillati</taxon>
        <taxon>Bacillota</taxon>
        <taxon>Bacilli</taxon>
        <taxon>Bacillales</taxon>
        <taxon>Paenibacillaceae</taxon>
        <taxon>Cohnella</taxon>
    </lineage>
</organism>
<dbReference type="OrthoDB" id="2678045at2"/>
<keyword evidence="1" id="KW-0472">Membrane</keyword>
<dbReference type="RefSeq" id="WP_144706731.1">
    <property type="nucleotide sequence ID" value="NZ_VNJJ01000020.1"/>
</dbReference>
<keyword evidence="3" id="KW-1185">Reference proteome</keyword>
<comment type="caution">
    <text evidence="2">The sequence shown here is derived from an EMBL/GenBank/DDBJ whole genome shotgun (WGS) entry which is preliminary data.</text>
</comment>
<feature type="transmembrane region" description="Helical" evidence="1">
    <location>
        <begin position="78"/>
        <end position="96"/>
    </location>
</feature>
<evidence type="ECO:0000256" key="1">
    <source>
        <dbReference type="SAM" id="Phobius"/>
    </source>
</evidence>
<gene>
    <name evidence="2" type="ORF">FPZ45_22450</name>
</gene>
<dbReference type="Proteomes" id="UP000316330">
    <property type="component" value="Unassembled WGS sequence"/>
</dbReference>
<keyword evidence="1" id="KW-1133">Transmembrane helix</keyword>
<evidence type="ECO:0000313" key="3">
    <source>
        <dbReference type="Proteomes" id="UP000316330"/>
    </source>
</evidence>